<protein>
    <submittedName>
        <fullName evidence="2">Uncharacterized protein</fullName>
    </submittedName>
</protein>
<comment type="caution">
    <text evidence="2">The sequence shown here is derived from an EMBL/GenBank/DDBJ whole genome shotgun (WGS) entry which is preliminary data.</text>
</comment>
<name>A0A2T7NFQ4_POMCA</name>
<proteinExistence type="predicted"/>
<accession>A0A2T7NFQ4</accession>
<evidence type="ECO:0000313" key="2">
    <source>
        <dbReference type="EMBL" id="PVD20004.1"/>
    </source>
</evidence>
<dbReference type="EMBL" id="PZQS01000013">
    <property type="protein sequence ID" value="PVD20004.1"/>
    <property type="molecule type" value="Genomic_DNA"/>
</dbReference>
<organism evidence="2 3">
    <name type="scientific">Pomacea canaliculata</name>
    <name type="common">Golden apple snail</name>
    <dbReference type="NCBI Taxonomy" id="400727"/>
    <lineage>
        <taxon>Eukaryota</taxon>
        <taxon>Metazoa</taxon>
        <taxon>Spiralia</taxon>
        <taxon>Lophotrochozoa</taxon>
        <taxon>Mollusca</taxon>
        <taxon>Gastropoda</taxon>
        <taxon>Caenogastropoda</taxon>
        <taxon>Architaenioglossa</taxon>
        <taxon>Ampullarioidea</taxon>
        <taxon>Ampullariidae</taxon>
        <taxon>Pomacea</taxon>
    </lineage>
</organism>
<evidence type="ECO:0000256" key="1">
    <source>
        <dbReference type="SAM" id="MobiDB-lite"/>
    </source>
</evidence>
<feature type="region of interest" description="Disordered" evidence="1">
    <location>
        <begin position="86"/>
        <end position="105"/>
    </location>
</feature>
<sequence length="156" mass="17124">MLGLDLAVEIIFGSAHLHAFGTAIHGRGRQSAAEEAEHVHDVSDTNITEPASRWNSRKYSTARELSTQICSVSCVVWLTQFPATNHKTRQSKGQHSACKSQGGRRQGSATLNVLLMSQQATQSRVFRKSGEIQTLQTDEIRIATSLLTYNALTLSE</sequence>
<gene>
    <name evidence="2" type="ORF">C0Q70_20498</name>
</gene>
<reference evidence="2 3" key="1">
    <citation type="submission" date="2018-04" db="EMBL/GenBank/DDBJ databases">
        <title>The genome of golden apple snail Pomacea canaliculata provides insight into stress tolerance and invasive adaptation.</title>
        <authorList>
            <person name="Liu C."/>
            <person name="Liu B."/>
            <person name="Ren Y."/>
            <person name="Zhang Y."/>
            <person name="Wang H."/>
            <person name="Li S."/>
            <person name="Jiang F."/>
            <person name="Yin L."/>
            <person name="Zhang G."/>
            <person name="Qian W."/>
            <person name="Fan W."/>
        </authorList>
    </citation>
    <scope>NUCLEOTIDE SEQUENCE [LARGE SCALE GENOMIC DNA]</scope>
    <source>
        <strain evidence="2">SZHN2017</strain>
        <tissue evidence="2">Muscle</tissue>
    </source>
</reference>
<dbReference type="AlphaFoldDB" id="A0A2T7NFQ4"/>
<dbReference type="Proteomes" id="UP000245119">
    <property type="component" value="Linkage Group LG13"/>
</dbReference>
<evidence type="ECO:0000313" key="3">
    <source>
        <dbReference type="Proteomes" id="UP000245119"/>
    </source>
</evidence>
<keyword evidence="3" id="KW-1185">Reference proteome</keyword>